<reference evidence="1 2" key="1">
    <citation type="submission" date="2023-11" db="EMBL/GenBank/DDBJ databases">
        <title>Arctic aerobic anoxygenic photoheterotroph Sediminicoccus rosea KRV36 adapts its photosynthesis to long days of polar summer.</title>
        <authorList>
            <person name="Tomasch J."/>
            <person name="Kopejtka K."/>
            <person name="Bily T."/>
            <person name="Gardiner A.T."/>
            <person name="Gardian Z."/>
            <person name="Shivaramu S."/>
            <person name="Koblizek M."/>
            <person name="Engelhardt F."/>
            <person name="Kaftan D."/>
        </authorList>
    </citation>
    <scope>NUCLEOTIDE SEQUENCE [LARGE SCALE GENOMIC DNA]</scope>
    <source>
        <strain evidence="1 2">R-30</strain>
    </source>
</reference>
<dbReference type="Proteomes" id="UP001305521">
    <property type="component" value="Chromosome"/>
</dbReference>
<proteinExistence type="predicted"/>
<keyword evidence="2" id="KW-1185">Reference proteome</keyword>
<dbReference type="RefSeq" id="WP_318648546.1">
    <property type="nucleotide sequence ID" value="NZ_CP137852.1"/>
</dbReference>
<protein>
    <submittedName>
        <fullName evidence="1">Cell wall hydrolase</fullName>
    </submittedName>
</protein>
<name>A0ABZ0PGH5_9PROT</name>
<sequence>MSTTAPSPTRLAAQAAAEELLARILYAEAGQRPVRAIEALACLALNRAHAALATAEARTRFAGDAAPETLPRAVIAVLRAPFQFPVRHPQHERHALFAAPIEGDAALAVCRRIAGRALRGALPDATRGALLWHDLLRQPGWSLGRMPTLEAGGLAFYRLEGL</sequence>
<evidence type="ECO:0000313" key="2">
    <source>
        <dbReference type="Proteomes" id="UP001305521"/>
    </source>
</evidence>
<gene>
    <name evidence="1" type="ORF">R9Z33_21095</name>
</gene>
<accession>A0ABZ0PGH5</accession>
<organism evidence="1 2">
    <name type="scientific">Sediminicoccus rosea</name>
    <dbReference type="NCBI Taxonomy" id="1225128"/>
    <lineage>
        <taxon>Bacteria</taxon>
        <taxon>Pseudomonadati</taxon>
        <taxon>Pseudomonadota</taxon>
        <taxon>Alphaproteobacteria</taxon>
        <taxon>Acetobacterales</taxon>
        <taxon>Roseomonadaceae</taxon>
        <taxon>Sediminicoccus</taxon>
    </lineage>
</organism>
<dbReference type="GO" id="GO:0016787">
    <property type="term" value="F:hydrolase activity"/>
    <property type="evidence" value="ECO:0007669"/>
    <property type="project" value="UniProtKB-KW"/>
</dbReference>
<evidence type="ECO:0000313" key="1">
    <source>
        <dbReference type="EMBL" id="WPB84581.1"/>
    </source>
</evidence>
<dbReference type="EMBL" id="CP137852">
    <property type="protein sequence ID" value="WPB84581.1"/>
    <property type="molecule type" value="Genomic_DNA"/>
</dbReference>
<keyword evidence="1" id="KW-0378">Hydrolase</keyword>